<dbReference type="AlphaFoldDB" id="A0AAU9WWW1"/>
<sequence length="210" mass="23530">MSFERFSLSPVNLEATNLADEWKFWLDAFDNYRIATKLDKESDDVQKATLLHLAGTGVQRLLSGLPGENKKFEEVKQALSAHFQPKRNKWAERHKFRKRAQLQHESLDTFIAELRMLSLTCDFGEANDDNILGQTLTLEKAQTLGRAIESAKKDTQLLGGHGAQNVPGKSDVNAVRFSVNKAKKKKPAFAVEKRIILLITKGAKLGMHSA</sequence>
<comment type="caution">
    <text evidence="1">The sequence shown here is derived from an EMBL/GenBank/DDBJ whole genome shotgun (WGS) entry which is preliminary data.</text>
</comment>
<reference evidence="1 2" key="1">
    <citation type="submission" date="2022-05" db="EMBL/GenBank/DDBJ databases">
        <authorList>
            <consortium name="Genoscope - CEA"/>
            <person name="William W."/>
        </authorList>
    </citation>
    <scope>NUCLEOTIDE SEQUENCE [LARGE SCALE GENOMIC DNA]</scope>
</reference>
<dbReference type="Proteomes" id="UP001159428">
    <property type="component" value="Unassembled WGS sequence"/>
</dbReference>
<keyword evidence="2" id="KW-1185">Reference proteome</keyword>
<dbReference type="PANTHER" id="PTHR33198">
    <property type="entry name" value="ANK_REP_REGION DOMAIN-CONTAINING PROTEIN-RELATED"/>
    <property type="match status" value="1"/>
</dbReference>
<proteinExistence type="predicted"/>
<dbReference type="EMBL" id="CALNXJ010000024">
    <property type="protein sequence ID" value="CAH3129242.1"/>
    <property type="molecule type" value="Genomic_DNA"/>
</dbReference>
<gene>
    <name evidence="1" type="ORF">PMEA_00013683</name>
</gene>
<evidence type="ECO:0000313" key="1">
    <source>
        <dbReference type="EMBL" id="CAH3129242.1"/>
    </source>
</evidence>
<name>A0AAU9WWW1_9CNID</name>
<evidence type="ECO:0000313" key="2">
    <source>
        <dbReference type="Proteomes" id="UP001159428"/>
    </source>
</evidence>
<evidence type="ECO:0008006" key="3">
    <source>
        <dbReference type="Google" id="ProtNLM"/>
    </source>
</evidence>
<accession>A0AAU9WWW1</accession>
<organism evidence="1 2">
    <name type="scientific">Pocillopora meandrina</name>
    <dbReference type="NCBI Taxonomy" id="46732"/>
    <lineage>
        <taxon>Eukaryota</taxon>
        <taxon>Metazoa</taxon>
        <taxon>Cnidaria</taxon>
        <taxon>Anthozoa</taxon>
        <taxon>Hexacorallia</taxon>
        <taxon>Scleractinia</taxon>
        <taxon>Astrocoeniina</taxon>
        <taxon>Pocilloporidae</taxon>
        <taxon>Pocillopora</taxon>
    </lineage>
</organism>
<protein>
    <recommendedName>
        <fullName evidence="3">Retrotransposon gag domain-containing protein</fullName>
    </recommendedName>
</protein>